<evidence type="ECO:0000313" key="2">
    <source>
        <dbReference type="Proteomes" id="UP000015361"/>
    </source>
</evidence>
<name>S6EV02_LACLL</name>
<dbReference type="AlphaFoldDB" id="S6EV02"/>
<accession>S6EV02</accession>
<sequence>MSYTGYGKNFRLIREQKGLPLS</sequence>
<evidence type="ECO:0000313" key="1">
    <source>
        <dbReference type="EMBL" id="CDG05110.1"/>
    </source>
</evidence>
<gene>
    <name evidence="1" type="ORF">O9U_05020</name>
</gene>
<protein>
    <submittedName>
        <fullName evidence="1">Uncharacterized protein</fullName>
    </submittedName>
</protein>
<organism evidence="1 2">
    <name type="scientific">Lactococcus lactis subsp. lactis A12</name>
    <dbReference type="NCBI Taxonomy" id="1137134"/>
    <lineage>
        <taxon>Bacteria</taxon>
        <taxon>Bacillati</taxon>
        <taxon>Bacillota</taxon>
        <taxon>Bacilli</taxon>
        <taxon>Lactobacillales</taxon>
        <taxon>Streptococcaceae</taxon>
        <taxon>Lactococcus</taxon>
    </lineage>
</organism>
<dbReference type="Proteomes" id="UP000015361">
    <property type="component" value="Unassembled WGS sequence"/>
</dbReference>
<comment type="caution">
    <text evidence="1">The sequence shown here is derived from an EMBL/GenBank/DDBJ whole genome shotgun (WGS) entry which is preliminary data.</text>
</comment>
<reference evidence="1 2" key="1">
    <citation type="journal article" date="2013" name="Appl. Environ. Microbiol.">
        <title>The Carbohydrate Metabolism Signature of Lactococcus lactis Strain A12 Reveals Its Sourdough Ecosystem Origin.</title>
        <authorList>
            <person name="Passerini D."/>
            <person name="Coddeville M."/>
            <person name="Le Bourgeois P."/>
            <person name="Loubiere P."/>
            <person name="Ritzenthaler P."/>
            <person name="Fontagne-Faucher C."/>
            <person name="Daveran-Mingot M.L."/>
            <person name="Cocaign-Bousquet M."/>
        </authorList>
    </citation>
    <scope>NUCLEOTIDE SEQUENCE [LARGE SCALE GENOMIC DNA]</scope>
    <source>
        <strain evidence="1 2">A12</strain>
    </source>
</reference>
<dbReference type="EMBL" id="CBLU010000015">
    <property type="protein sequence ID" value="CDG05110.1"/>
    <property type="molecule type" value="Genomic_DNA"/>
</dbReference>
<proteinExistence type="predicted"/>